<dbReference type="Gene3D" id="3.40.50.720">
    <property type="entry name" value="NAD(P)-binding Rossmann-like Domain"/>
    <property type="match status" value="1"/>
</dbReference>
<keyword evidence="6" id="KW-0560">Oxidoreductase</keyword>
<proteinExistence type="inferred from homology"/>
<evidence type="ECO:0000256" key="5">
    <source>
        <dbReference type="ARBA" id="ARBA00022857"/>
    </source>
</evidence>
<feature type="binding site" evidence="8">
    <location>
        <begin position="172"/>
        <end position="175"/>
    </location>
    <ligand>
        <name>NADP(+)</name>
        <dbReference type="ChEBI" id="CHEBI:58349"/>
    </ligand>
</feature>
<keyword evidence="5 8" id="KW-0521">NADP</keyword>
<dbReference type="InterPro" id="IPR055275">
    <property type="entry name" value="Ferredox_Rdtase"/>
</dbReference>
<evidence type="ECO:0000256" key="7">
    <source>
        <dbReference type="PIRSR" id="PIRSR000362-1"/>
    </source>
</evidence>
<evidence type="ECO:0000256" key="8">
    <source>
        <dbReference type="PIRSR" id="PIRSR000362-2"/>
    </source>
</evidence>
<keyword evidence="4 7" id="KW-0274">FAD</keyword>
<gene>
    <name evidence="10" type="ORF">JCM17846_16330</name>
</gene>
<dbReference type="InterPro" id="IPR021163">
    <property type="entry name" value="Ferredox_Rdtase_adrenod"/>
</dbReference>
<feature type="binding site" evidence="8">
    <location>
        <begin position="216"/>
        <end position="217"/>
    </location>
    <ligand>
        <name>NADP(+)</name>
        <dbReference type="ChEBI" id="CHEBI:58349"/>
    </ligand>
</feature>
<evidence type="ECO:0000256" key="2">
    <source>
        <dbReference type="ARBA" id="ARBA00008312"/>
    </source>
</evidence>
<name>A0A5A7N6L6_9PROT</name>
<protein>
    <submittedName>
        <fullName evidence="10">NADP oxidoreductase</fullName>
    </submittedName>
</protein>
<accession>A0A5A7N6L6</accession>
<reference evidence="10 11" key="1">
    <citation type="submission" date="2019-09" db="EMBL/GenBank/DDBJ databases">
        <title>NBRP : Genome information of microbial organism related human and environment.</title>
        <authorList>
            <person name="Hattori M."/>
            <person name="Oshima K."/>
            <person name="Inaba H."/>
            <person name="Suda W."/>
            <person name="Sakamoto M."/>
            <person name="Iino T."/>
            <person name="Kitahara M."/>
            <person name="Oshida Y."/>
            <person name="Iida T."/>
            <person name="Kudo T."/>
            <person name="Itoh T."/>
            <person name="Ohkuma M."/>
        </authorList>
    </citation>
    <scope>NUCLEOTIDE SEQUENCE [LARGE SCALE GENOMIC DNA]</scope>
    <source>
        <strain evidence="10 11">Q-1</strain>
    </source>
</reference>
<comment type="cofactor">
    <cofactor evidence="1 7">
        <name>FAD</name>
        <dbReference type="ChEBI" id="CHEBI:57692"/>
    </cofactor>
</comment>
<dbReference type="InterPro" id="IPR023753">
    <property type="entry name" value="FAD/NAD-binding_dom"/>
</dbReference>
<dbReference type="PANTHER" id="PTHR48467">
    <property type="entry name" value="GLUTAMATE SYNTHASE 1 [NADH], CHLOROPLASTIC-LIKE"/>
    <property type="match status" value="1"/>
</dbReference>
<feature type="binding site" evidence="7">
    <location>
        <begin position="384"/>
        <end position="386"/>
    </location>
    <ligand>
        <name>FAD</name>
        <dbReference type="ChEBI" id="CHEBI:57692"/>
    </ligand>
</feature>
<evidence type="ECO:0000313" key="10">
    <source>
        <dbReference type="EMBL" id="GER03951.1"/>
    </source>
</evidence>
<feature type="binding site" evidence="7">
    <location>
        <position position="92"/>
    </location>
    <ligand>
        <name>FAD</name>
        <dbReference type="ChEBI" id="CHEBI:57692"/>
    </ligand>
</feature>
<dbReference type="Gene3D" id="3.50.50.60">
    <property type="entry name" value="FAD/NAD(P)-binding domain"/>
    <property type="match status" value="1"/>
</dbReference>
<dbReference type="GO" id="GO:0016491">
    <property type="term" value="F:oxidoreductase activity"/>
    <property type="evidence" value="ECO:0007669"/>
    <property type="project" value="UniProtKB-KW"/>
</dbReference>
<evidence type="ECO:0000256" key="1">
    <source>
        <dbReference type="ARBA" id="ARBA00001974"/>
    </source>
</evidence>
<feature type="binding site" evidence="7">
    <location>
        <position position="56"/>
    </location>
    <ligand>
        <name>FAD</name>
        <dbReference type="ChEBI" id="CHEBI:57692"/>
    </ligand>
</feature>
<organism evidence="10 11">
    <name type="scientific">Iodidimonas nitroreducens</name>
    <dbReference type="NCBI Taxonomy" id="1236968"/>
    <lineage>
        <taxon>Bacteria</taxon>
        <taxon>Pseudomonadati</taxon>
        <taxon>Pseudomonadota</taxon>
        <taxon>Alphaproteobacteria</taxon>
        <taxon>Iodidimonadales</taxon>
        <taxon>Iodidimonadaceae</taxon>
        <taxon>Iodidimonas</taxon>
    </lineage>
</organism>
<evidence type="ECO:0000256" key="4">
    <source>
        <dbReference type="ARBA" id="ARBA00022827"/>
    </source>
</evidence>
<dbReference type="EMBL" id="BKCN01000007">
    <property type="protein sequence ID" value="GER03951.1"/>
    <property type="molecule type" value="Genomic_DNA"/>
</dbReference>
<feature type="domain" description="FAD/NAD(P)-binding" evidence="9">
    <location>
        <begin position="8"/>
        <end position="189"/>
    </location>
</feature>
<comment type="caution">
    <text evidence="10">The sequence shown here is derived from an EMBL/GenBank/DDBJ whole genome shotgun (WGS) entry which is preliminary data.</text>
</comment>
<keyword evidence="3" id="KW-0285">Flavoprotein</keyword>
<dbReference type="PANTHER" id="PTHR48467:SF1">
    <property type="entry name" value="GLUTAMATE SYNTHASE 1 [NADH], CHLOROPLASTIC-LIKE"/>
    <property type="match status" value="1"/>
</dbReference>
<feature type="binding site" evidence="7">
    <location>
        <position position="377"/>
    </location>
    <ligand>
        <name>FAD</name>
        <dbReference type="ChEBI" id="CHEBI:57692"/>
    </ligand>
</feature>
<keyword evidence="11" id="KW-1185">Reference proteome</keyword>
<dbReference type="InterPro" id="IPR036188">
    <property type="entry name" value="FAD/NAD-bd_sf"/>
</dbReference>
<dbReference type="RefSeq" id="WP_052371108.1">
    <property type="nucleotide sequence ID" value="NZ_BKCN01000007.1"/>
</dbReference>
<feature type="binding site" evidence="8">
    <location>
        <position position="228"/>
    </location>
    <ligand>
        <name>NADP(+)</name>
        <dbReference type="ChEBI" id="CHEBI:58349"/>
    </ligand>
</feature>
<dbReference type="Pfam" id="PF07992">
    <property type="entry name" value="Pyr_redox_2"/>
    <property type="match status" value="1"/>
</dbReference>
<dbReference type="Proteomes" id="UP000324996">
    <property type="component" value="Unassembled WGS sequence"/>
</dbReference>
<evidence type="ECO:0000256" key="3">
    <source>
        <dbReference type="ARBA" id="ARBA00022630"/>
    </source>
</evidence>
<comment type="similarity">
    <text evidence="2">Belongs to the ferredoxin--NADP reductase type 1 family.</text>
</comment>
<evidence type="ECO:0000256" key="6">
    <source>
        <dbReference type="ARBA" id="ARBA00023002"/>
    </source>
</evidence>
<sequence>MDMMKERQIVIIGSGPGGFYTTQALLDQTDKAQRADPASPGVRIDVIDSLPTPYGLIRAGVAPDHQSIKQITGRFDETAKDDRVRFIGHLCVGRDISLDQLLALYDAVVLATGAGKDRPLGLPGENLKGVYGSAAIVGWYNAHPDYADLDPLGDAASRRAGGDAPAMAVIGNGNVAIDIARIFAKTKDELAQSDIDPNAERLLAAMPMHDIHIFGRRGPAQAKFTIKEVREMGALSHAVPLVDPADLPSFSEEQAMPPGQRKVLATLREFSEIAEADASKAEPGAADVRVHFHFYARPVEILGNDQGRVRALRLERTRIEAGSVHGTGRFFEVPCALVISCIGYQSSPIKGAVFDARSGRFVNDAGLIRPGLYATGWARRGPTGTIGSNKPDGAEIAARILAETSPRSVSPHEISGYPPEHWGPAGLDAYIAAHGLHVVSFEDWLKIDAREKEAARGDHPRLKFARLQDMLDAIEAEDIPQPST</sequence>
<dbReference type="SUPFAM" id="SSF51971">
    <property type="entry name" value="Nucleotide-binding domain"/>
    <property type="match status" value="1"/>
</dbReference>
<dbReference type="AlphaFoldDB" id="A0A5A7N6L6"/>
<evidence type="ECO:0000259" key="9">
    <source>
        <dbReference type="Pfam" id="PF07992"/>
    </source>
</evidence>
<dbReference type="PIRSF" id="PIRSF000362">
    <property type="entry name" value="FNR"/>
    <property type="match status" value="1"/>
</dbReference>
<dbReference type="PRINTS" id="PR00419">
    <property type="entry name" value="ADXRDTASE"/>
</dbReference>
<evidence type="ECO:0000313" key="11">
    <source>
        <dbReference type="Proteomes" id="UP000324996"/>
    </source>
</evidence>
<feature type="binding site" evidence="8">
    <location>
        <position position="384"/>
    </location>
    <ligand>
        <name>NADP(+)</name>
        <dbReference type="ChEBI" id="CHEBI:58349"/>
    </ligand>
</feature>